<dbReference type="SUPFAM" id="SSF54695">
    <property type="entry name" value="POZ domain"/>
    <property type="match status" value="1"/>
</dbReference>
<evidence type="ECO:0000259" key="4">
    <source>
        <dbReference type="PROSITE" id="PS50097"/>
    </source>
</evidence>
<dbReference type="AlphaFoldDB" id="A0A9D4UJL0"/>
<feature type="coiled-coil region" evidence="3">
    <location>
        <begin position="663"/>
        <end position="697"/>
    </location>
</feature>
<dbReference type="Gene3D" id="3.30.710.10">
    <property type="entry name" value="Potassium Channel Kv1.1, Chain A"/>
    <property type="match status" value="1"/>
</dbReference>
<dbReference type="PANTHER" id="PTHR32370">
    <property type="entry name" value="OS12G0117600 PROTEIN"/>
    <property type="match status" value="1"/>
</dbReference>
<evidence type="ECO:0000256" key="1">
    <source>
        <dbReference type="ARBA" id="ARBA00004906"/>
    </source>
</evidence>
<dbReference type="PROSITE" id="PS50097">
    <property type="entry name" value="BTB"/>
    <property type="match status" value="1"/>
</dbReference>
<proteinExistence type="predicted"/>
<organism evidence="6 7">
    <name type="scientific">Adiantum capillus-veneris</name>
    <name type="common">Maidenhair fern</name>
    <dbReference type="NCBI Taxonomy" id="13818"/>
    <lineage>
        <taxon>Eukaryota</taxon>
        <taxon>Viridiplantae</taxon>
        <taxon>Streptophyta</taxon>
        <taxon>Embryophyta</taxon>
        <taxon>Tracheophyta</taxon>
        <taxon>Polypodiopsida</taxon>
        <taxon>Polypodiidae</taxon>
        <taxon>Polypodiales</taxon>
        <taxon>Pteridineae</taxon>
        <taxon>Pteridaceae</taxon>
        <taxon>Vittarioideae</taxon>
        <taxon>Adiantum</taxon>
    </lineage>
</organism>
<evidence type="ECO:0008006" key="8">
    <source>
        <dbReference type="Google" id="ProtNLM"/>
    </source>
</evidence>
<keyword evidence="2" id="KW-0833">Ubl conjugation pathway</keyword>
<dbReference type="Pfam" id="PF00651">
    <property type="entry name" value="BTB"/>
    <property type="match status" value="1"/>
</dbReference>
<evidence type="ECO:0000259" key="5">
    <source>
        <dbReference type="PROSITE" id="PS51649"/>
    </source>
</evidence>
<protein>
    <recommendedName>
        <fullName evidence="8">BTB/POZ domain-containing protein</fullName>
    </recommendedName>
</protein>
<keyword evidence="7" id="KW-1185">Reference proteome</keyword>
<dbReference type="InterPro" id="IPR043454">
    <property type="entry name" value="NPH3/RPT2-like"/>
</dbReference>
<name>A0A9D4UJL0_ADICA</name>
<dbReference type="OrthoDB" id="624345at2759"/>
<evidence type="ECO:0000313" key="6">
    <source>
        <dbReference type="EMBL" id="KAI5069035.1"/>
    </source>
</evidence>
<sequence length="779" mass="86277">MFTSLWYRRCTPRVLNQRLVPQEGTGITNLPLGPMQTSPAHSHKDITLAKSGIKHAGLQRRGQAWFCTTNLPSDLTVEIDQMVFHLHKFPLISRSGKLSALLAEAVRNEEKDDESENEDSVCRICLQEMPGGPDAFEQVAKFCYGAKIELSAMNVATLRCASDYLDMTEEYGERNLISVTEGFLNSVILRSWKYSVTVLERCEALLPLAEKLSIMRKCINSIATKACIDPYSSAMEPSSLRTPDGTLLWNGISTGARLKHVAAAADWWFDDIAVLSLSLFKSVIGSMEEKGMRTETVASAWMFYAKKHIPGLTRRQEASHKVTPAASPSNLVPCEADQVFLLETIESLLPSDHGVVATAFLFGLLKVATLLNASDACKSNLERRIGAQLEQATLDDILLPNYSYSSETLYDVDCVQRLMEQFLALEKVVALGDNDASLQCNNDQAQHITASPSLSCMQPLREVARLLDVYLGEIAPDMNLKPAKFRALAECLPHCARALDDGLYRAIDIFIKGHSWMSDEEKEALCSVLDCRKLSLEACTHATQNERLPMRVVVQVLFVEHIHLRNALMGCLDGAASRPSAITPDVTDAGMPAPQQNQGVFLATHHDRHDRCIVVDGENHHPDVNDVGHDLMNGGNHMEDFAQGGTRRSGVPHQYGLLSVHESRALRTDLIGLRRRINDLERECSHLRKRLRHKASTWASLSSKLTCRSMSDVSDISGALQSVALPNMRAVTQAARHSHHARISSASHPSLSYSSSTQSFYSPSIHKERQSFFLSPNLP</sequence>
<keyword evidence="3" id="KW-0175">Coiled coil</keyword>
<dbReference type="InterPro" id="IPR027356">
    <property type="entry name" value="NPH3_dom"/>
</dbReference>
<accession>A0A9D4UJL0</accession>
<evidence type="ECO:0000313" key="7">
    <source>
        <dbReference type="Proteomes" id="UP000886520"/>
    </source>
</evidence>
<comment type="caution">
    <text evidence="6">The sequence shown here is derived from an EMBL/GenBank/DDBJ whole genome shotgun (WGS) entry which is preliminary data.</text>
</comment>
<reference evidence="6" key="1">
    <citation type="submission" date="2021-01" db="EMBL/GenBank/DDBJ databases">
        <title>Adiantum capillus-veneris genome.</title>
        <authorList>
            <person name="Fang Y."/>
            <person name="Liao Q."/>
        </authorList>
    </citation>
    <scope>NUCLEOTIDE SEQUENCE</scope>
    <source>
        <strain evidence="6">H3</strain>
        <tissue evidence="6">Leaf</tissue>
    </source>
</reference>
<dbReference type="InterPro" id="IPR000210">
    <property type="entry name" value="BTB/POZ_dom"/>
</dbReference>
<feature type="domain" description="NPH3" evidence="5">
    <location>
        <begin position="266"/>
        <end position="563"/>
    </location>
</feature>
<gene>
    <name evidence="6" type="ORF">GOP47_0015336</name>
</gene>
<dbReference type="Proteomes" id="UP000886520">
    <property type="component" value="Chromosome 15"/>
</dbReference>
<dbReference type="Pfam" id="PF03000">
    <property type="entry name" value="NPH3"/>
    <property type="match status" value="1"/>
</dbReference>
<dbReference type="InterPro" id="IPR011333">
    <property type="entry name" value="SKP1/BTB/POZ_sf"/>
</dbReference>
<feature type="domain" description="BTB" evidence="4">
    <location>
        <begin position="73"/>
        <end position="152"/>
    </location>
</feature>
<comment type="pathway">
    <text evidence="1">Protein modification; protein ubiquitination.</text>
</comment>
<dbReference type="EMBL" id="JABFUD020000015">
    <property type="protein sequence ID" value="KAI5069035.1"/>
    <property type="molecule type" value="Genomic_DNA"/>
</dbReference>
<evidence type="ECO:0000256" key="3">
    <source>
        <dbReference type="SAM" id="Coils"/>
    </source>
</evidence>
<evidence type="ECO:0000256" key="2">
    <source>
        <dbReference type="ARBA" id="ARBA00022786"/>
    </source>
</evidence>
<dbReference type="PROSITE" id="PS51649">
    <property type="entry name" value="NPH3"/>
    <property type="match status" value="1"/>
</dbReference>